<dbReference type="AlphaFoldDB" id="A0AAV4ULI6"/>
<organism evidence="1 2">
    <name type="scientific">Caerostris darwini</name>
    <dbReference type="NCBI Taxonomy" id="1538125"/>
    <lineage>
        <taxon>Eukaryota</taxon>
        <taxon>Metazoa</taxon>
        <taxon>Ecdysozoa</taxon>
        <taxon>Arthropoda</taxon>
        <taxon>Chelicerata</taxon>
        <taxon>Arachnida</taxon>
        <taxon>Araneae</taxon>
        <taxon>Araneomorphae</taxon>
        <taxon>Entelegynae</taxon>
        <taxon>Araneoidea</taxon>
        <taxon>Araneidae</taxon>
        <taxon>Caerostris</taxon>
    </lineage>
</organism>
<protein>
    <submittedName>
        <fullName evidence="1">Uncharacterized protein</fullName>
    </submittedName>
</protein>
<keyword evidence="2" id="KW-1185">Reference proteome</keyword>
<accession>A0AAV4ULI6</accession>
<sequence>MKLPPQSWGPRVDNQFPFINCDVQSNGAEIYGSSDSLRPSPSTWFPPSSPQRSFNYRLLEGGCSIRPKRSVCVMQGSRLSKGDDFSSSTI</sequence>
<evidence type="ECO:0000313" key="1">
    <source>
        <dbReference type="EMBL" id="GIY58807.1"/>
    </source>
</evidence>
<dbReference type="Proteomes" id="UP001054837">
    <property type="component" value="Unassembled WGS sequence"/>
</dbReference>
<proteinExistence type="predicted"/>
<evidence type="ECO:0000313" key="2">
    <source>
        <dbReference type="Proteomes" id="UP001054837"/>
    </source>
</evidence>
<gene>
    <name evidence="1" type="ORF">CDAR_227521</name>
</gene>
<name>A0AAV4ULI6_9ARAC</name>
<comment type="caution">
    <text evidence="1">The sequence shown here is derived from an EMBL/GenBank/DDBJ whole genome shotgun (WGS) entry which is preliminary data.</text>
</comment>
<reference evidence="1 2" key="1">
    <citation type="submission" date="2021-06" db="EMBL/GenBank/DDBJ databases">
        <title>Caerostris darwini draft genome.</title>
        <authorList>
            <person name="Kono N."/>
            <person name="Arakawa K."/>
        </authorList>
    </citation>
    <scope>NUCLEOTIDE SEQUENCE [LARGE SCALE GENOMIC DNA]</scope>
</reference>
<dbReference type="EMBL" id="BPLQ01011543">
    <property type="protein sequence ID" value="GIY58807.1"/>
    <property type="molecule type" value="Genomic_DNA"/>
</dbReference>